<sequence length="75" mass="8773">MRIPMNIPYLSDEIQRMLQSADRPEFNLMQRYETSSDDRKLIFVCALIGKLIEQDRMLRAEALRTAGIRIKGESE</sequence>
<dbReference type="KEGG" id="yen:YE2342"/>
<proteinExistence type="predicted"/>
<dbReference type="Proteomes" id="UP000000642">
    <property type="component" value="Chromosome"/>
</dbReference>
<dbReference type="OrthoDB" id="6638035at2"/>
<organism evidence="1 2">
    <name type="scientific">Yersinia enterocolitica serotype O:8 / biotype 1B (strain NCTC 13174 / 8081)</name>
    <dbReference type="NCBI Taxonomy" id="393305"/>
    <lineage>
        <taxon>Bacteria</taxon>
        <taxon>Pseudomonadati</taxon>
        <taxon>Pseudomonadota</taxon>
        <taxon>Gammaproteobacteria</taxon>
        <taxon>Enterobacterales</taxon>
        <taxon>Yersiniaceae</taxon>
        <taxon>Yersinia</taxon>
    </lineage>
</organism>
<reference evidence="1 2" key="1">
    <citation type="journal article" date="2006" name="PLoS Genet.">
        <title>The complete genome sequence and comparative genome analysis of the high pathogenicity Yersinia enterocolitica strain 8081.</title>
        <authorList>
            <person name="Thomson N.R."/>
            <person name="Howard S."/>
            <person name="Wren B.W."/>
            <person name="Holden M.T.G."/>
            <person name="Crossman L."/>
            <person name="Challis G.L."/>
            <person name="Churcher C."/>
            <person name="Mungall K."/>
            <person name="Brooks K."/>
            <person name="Chillingworth T."/>
            <person name="Feltwell T."/>
            <person name="Abdellah Z."/>
            <person name="Hauser H."/>
            <person name="Jagels K."/>
            <person name="Maddison M."/>
            <person name="Moule S."/>
            <person name="Sanders M."/>
            <person name="Whitehead S."/>
            <person name="Quail M.A."/>
            <person name="Dougan G."/>
            <person name="Parkhill J."/>
            <person name="Prentice M.B."/>
        </authorList>
    </citation>
    <scope>NUCLEOTIDE SEQUENCE [LARGE SCALE GENOMIC DNA]</scope>
    <source>
        <strain evidence="2">NCTC 13174 / 8081</strain>
    </source>
</reference>
<name>A1JR43_YERE8</name>
<protein>
    <submittedName>
        <fullName evidence="1">Hypothetical phage protein</fullName>
    </submittedName>
</protein>
<evidence type="ECO:0000313" key="1">
    <source>
        <dbReference type="EMBL" id="CAL12395.1"/>
    </source>
</evidence>
<dbReference type="AlphaFoldDB" id="A1JR43"/>
<dbReference type="EMBL" id="AM286415">
    <property type="protein sequence ID" value="CAL12395.1"/>
    <property type="molecule type" value="Genomic_DNA"/>
</dbReference>
<accession>A1JR43</accession>
<dbReference type="PATRIC" id="fig|393305.7.peg.2495"/>
<gene>
    <name evidence="1" type="ordered locus">YE2342</name>
</gene>
<evidence type="ECO:0000313" key="2">
    <source>
        <dbReference type="Proteomes" id="UP000000642"/>
    </source>
</evidence>
<dbReference type="eggNOG" id="ENOG502ZHCD">
    <property type="taxonomic scope" value="Bacteria"/>
</dbReference>
<dbReference type="HOGENOM" id="CLU_2670303_0_0_6"/>